<dbReference type="OMA" id="HIHTHRN"/>
<dbReference type="InterPro" id="IPR020902">
    <property type="entry name" value="Actin/actin-like_CS"/>
</dbReference>
<comment type="catalytic activity">
    <reaction evidence="9">
        <text>ATP + H2O = ADP + phosphate + H(+)</text>
        <dbReference type="Rhea" id="RHEA:13065"/>
        <dbReference type="ChEBI" id="CHEBI:15377"/>
        <dbReference type="ChEBI" id="CHEBI:15378"/>
        <dbReference type="ChEBI" id="CHEBI:30616"/>
        <dbReference type="ChEBI" id="CHEBI:43474"/>
        <dbReference type="ChEBI" id="CHEBI:456216"/>
    </reaction>
</comment>
<dbReference type="Gene3D" id="2.30.36.70">
    <property type="entry name" value="Actin, Chain A, domain 2"/>
    <property type="match status" value="1"/>
</dbReference>
<comment type="function">
    <text evidence="1">Essential component of cell cytoskeleton; plays an important role in cytoplasmic streaming, cell shape determination, cell division, organelle movement and extension growth.</text>
</comment>
<comment type="similarity">
    <text evidence="3 11">Belongs to the actin family.</text>
</comment>
<dbReference type="GO" id="GO:0005856">
    <property type="term" value="C:cytoskeleton"/>
    <property type="evidence" value="ECO:0007669"/>
    <property type="project" value="UniProtKB-SubCell"/>
</dbReference>
<evidence type="ECO:0000256" key="10">
    <source>
        <dbReference type="ARBA" id="ARBA00074755"/>
    </source>
</evidence>
<gene>
    <name evidence="12" type="ORF">ZEAMMB73_Zm00001d003298</name>
</gene>
<dbReference type="SUPFAM" id="SSF53067">
    <property type="entry name" value="Actin-like ATPase domain"/>
    <property type="match status" value="2"/>
</dbReference>
<keyword evidence="4" id="KW-0963">Cytoplasm</keyword>
<dbReference type="InterPro" id="IPR004001">
    <property type="entry name" value="Actin_CS"/>
</dbReference>
<dbReference type="InterPro" id="IPR043129">
    <property type="entry name" value="ATPase_NBD"/>
</dbReference>
<keyword evidence="8" id="KW-0206">Cytoskeleton</keyword>
<dbReference type="PROSITE" id="PS00406">
    <property type="entry name" value="ACTINS_1"/>
    <property type="match status" value="1"/>
</dbReference>
<evidence type="ECO:0000256" key="6">
    <source>
        <dbReference type="ARBA" id="ARBA00022801"/>
    </source>
</evidence>
<accession>A0A1D6E8G3</accession>
<evidence type="ECO:0000256" key="8">
    <source>
        <dbReference type="ARBA" id="ARBA00023212"/>
    </source>
</evidence>
<sequence length="263" mass="29136">MADAEDIQPLVCDNRTGMVKAGFAGDDAPRAVFPSIVGRPRHTGVMVEMGQKDAYVGDEAQSKRGIRTLKYPIEHGIVSNWDDMEKIWHHTFYNELRVAPEEHPILLTEAPLNPKANKEKMTQIMFETFNTPAMYVAIQAVLSLYASGRTTGIVLDSGDGVSHTAPIYEGYALPHAILRLDLAGRDLIDCSSALDCVCSKDIIQNLTERFYSLHNYCIAFFVEYYLLGDGLLLLLAGLRTDGLQSIVGAWYQRGRQGCTCSQS</sequence>
<dbReference type="OrthoDB" id="679917at2759"/>
<evidence type="ECO:0000256" key="2">
    <source>
        <dbReference type="ARBA" id="ARBA00004245"/>
    </source>
</evidence>
<evidence type="ECO:0000313" key="12">
    <source>
        <dbReference type="EMBL" id="ONM16709.1"/>
    </source>
</evidence>
<dbReference type="EMBL" id="CM007648">
    <property type="protein sequence ID" value="ONM16709.1"/>
    <property type="molecule type" value="Genomic_DNA"/>
</dbReference>
<evidence type="ECO:0000256" key="1">
    <source>
        <dbReference type="ARBA" id="ARBA00003589"/>
    </source>
</evidence>
<dbReference type="PRINTS" id="PR00190">
    <property type="entry name" value="ACTIN"/>
</dbReference>
<evidence type="ECO:0000256" key="5">
    <source>
        <dbReference type="ARBA" id="ARBA00022741"/>
    </source>
</evidence>
<dbReference type="PROSITE" id="PS01132">
    <property type="entry name" value="ACTINS_ACT_LIKE"/>
    <property type="match status" value="1"/>
</dbReference>
<comment type="subcellular location">
    <subcellularLocation>
        <location evidence="2">Cytoplasm</location>
        <location evidence="2">Cytoskeleton</location>
    </subcellularLocation>
</comment>
<dbReference type="GO" id="GO:0005524">
    <property type="term" value="F:ATP binding"/>
    <property type="evidence" value="ECO:0007669"/>
    <property type="project" value="UniProtKB-KW"/>
</dbReference>
<dbReference type="FunFam" id="2.30.36.70:FF:000001">
    <property type="entry name" value="Actin, alpha skeletal muscle"/>
    <property type="match status" value="1"/>
</dbReference>
<reference evidence="12" key="1">
    <citation type="submission" date="2015-12" db="EMBL/GenBank/DDBJ databases">
        <title>Update maize B73 reference genome by single molecule sequencing technologies.</title>
        <authorList>
            <consortium name="Maize Genome Sequencing Project"/>
            <person name="Ware D."/>
        </authorList>
    </citation>
    <scope>NUCLEOTIDE SEQUENCE [LARGE SCALE GENOMIC DNA]</scope>
    <source>
        <tissue evidence="12">Seedling</tissue>
    </source>
</reference>
<evidence type="ECO:0000256" key="3">
    <source>
        <dbReference type="ARBA" id="ARBA00006752"/>
    </source>
</evidence>
<name>A0A1D6E8G3_MAIZE</name>
<organism evidence="12">
    <name type="scientific">Zea mays</name>
    <name type="common">Maize</name>
    <dbReference type="NCBI Taxonomy" id="4577"/>
    <lineage>
        <taxon>Eukaryota</taxon>
        <taxon>Viridiplantae</taxon>
        <taxon>Streptophyta</taxon>
        <taxon>Embryophyta</taxon>
        <taxon>Tracheophyta</taxon>
        <taxon>Spermatophyta</taxon>
        <taxon>Magnoliopsida</taxon>
        <taxon>Liliopsida</taxon>
        <taxon>Poales</taxon>
        <taxon>Poaceae</taxon>
        <taxon>PACMAD clade</taxon>
        <taxon>Panicoideae</taxon>
        <taxon>Andropogonodae</taxon>
        <taxon>Andropogoneae</taxon>
        <taxon>Tripsacinae</taxon>
        <taxon>Zea</taxon>
    </lineage>
</organism>
<evidence type="ECO:0000256" key="7">
    <source>
        <dbReference type="ARBA" id="ARBA00022840"/>
    </source>
</evidence>
<keyword evidence="5" id="KW-0547">Nucleotide-binding</keyword>
<dbReference type="SMART" id="SM00268">
    <property type="entry name" value="ACTIN"/>
    <property type="match status" value="1"/>
</dbReference>
<dbReference type="FunFam" id="3.30.420.40:FF:000291">
    <property type="entry name" value="Actin, alpha skeletal muscle"/>
    <property type="match status" value="1"/>
</dbReference>
<keyword evidence="6" id="KW-0378">Hydrolase</keyword>
<dbReference type="AlphaFoldDB" id="A0A1D6E8G3"/>
<dbReference type="PANTHER" id="PTHR11937">
    <property type="entry name" value="ACTIN"/>
    <property type="match status" value="1"/>
</dbReference>
<proteinExistence type="inferred from homology"/>
<dbReference type="SMR" id="A0A1D6E8G3"/>
<dbReference type="STRING" id="4577.A0A1D6E8G3"/>
<keyword evidence="7" id="KW-0067">ATP-binding</keyword>
<protein>
    <recommendedName>
        <fullName evidence="10">Actin-1</fullName>
    </recommendedName>
</protein>
<evidence type="ECO:0000256" key="9">
    <source>
        <dbReference type="ARBA" id="ARBA00049360"/>
    </source>
</evidence>
<dbReference type="ExpressionAtlas" id="A0A1D6E8G3">
    <property type="expression patterns" value="baseline and differential"/>
</dbReference>
<evidence type="ECO:0000256" key="11">
    <source>
        <dbReference type="RuleBase" id="RU000487"/>
    </source>
</evidence>
<dbReference type="Pfam" id="PF00022">
    <property type="entry name" value="Actin"/>
    <property type="match status" value="1"/>
</dbReference>
<evidence type="ECO:0000256" key="4">
    <source>
        <dbReference type="ARBA" id="ARBA00022490"/>
    </source>
</evidence>
<dbReference type="InParanoid" id="A0A1D6E8G3"/>
<dbReference type="GO" id="GO:0016787">
    <property type="term" value="F:hydrolase activity"/>
    <property type="evidence" value="ECO:0007669"/>
    <property type="project" value="UniProtKB-KW"/>
</dbReference>
<dbReference type="InterPro" id="IPR004000">
    <property type="entry name" value="Actin"/>
</dbReference>
<dbReference type="Gene3D" id="3.30.420.40">
    <property type="match status" value="2"/>
</dbReference>